<evidence type="ECO:0000313" key="2">
    <source>
        <dbReference type="Proteomes" id="UP000797356"/>
    </source>
</evidence>
<gene>
    <name evidence="1" type="ORF">COCNU_16G000210</name>
</gene>
<dbReference type="Proteomes" id="UP000797356">
    <property type="component" value="Chromosome 16"/>
</dbReference>
<comment type="caution">
    <text evidence="1">The sequence shown here is derived from an EMBL/GenBank/DDBJ whole genome shotgun (WGS) entry which is preliminary data.</text>
</comment>
<sequence>MKCCRSICPRMPPSDPGATSGSDHYHHWITTMACHHCCHLHAIGSTRWVEEGALRHLTSSDLCATSLNRHAIAGSMLPGIEFFPIAYFDSRSLLLSQFSKFPLCTRVIATRSDLCSCAISQEGEDPSDLPCSYCLPSRLPPYRAYAYVPLVVVTGLVATTRTCMPLPMRHCWSRCRHCL</sequence>
<keyword evidence="2" id="KW-1185">Reference proteome</keyword>
<accession>A0A8K0NDN4</accession>
<protein>
    <submittedName>
        <fullName evidence="1">Uncharacterized protein</fullName>
    </submittedName>
</protein>
<dbReference type="AlphaFoldDB" id="A0A8K0NDN4"/>
<evidence type="ECO:0000313" key="1">
    <source>
        <dbReference type="EMBL" id="KAG1370927.1"/>
    </source>
</evidence>
<reference evidence="1" key="2">
    <citation type="submission" date="2019-07" db="EMBL/GenBank/DDBJ databases">
        <authorList>
            <person name="Yang Y."/>
            <person name="Bocs S."/>
            <person name="Baudouin L."/>
        </authorList>
    </citation>
    <scope>NUCLEOTIDE SEQUENCE</scope>
    <source>
        <tissue evidence="1">Spear leaf of Hainan Tall coconut</tissue>
    </source>
</reference>
<organism evidence="1 2">
    <name type="scientific">Cocos nucifera</name>
    <name type="common">Coconut palm</name>
    <dbReference type="NCBI Taxonomy" id="13894"/>
    <lineage>
        <taxon>Eukaryota</taxon>
        <taxon>Viridiplantae</taxon>
        <taxon>Streptophyta</taxon>
        <taxon>Embryophyta</taxon>
        <taxon>Tracheophyta</taxon>
        <taxon>Spermatophyta</taxon>
        <taxon>Magnoliopsida</taxon>
        <taxon>Liliopsida</taxon>
        <taxon>Arecaceae</taxon>
        <taxon>Arecoideae</taxon>
        <taxon>Cocoseae</taxon>
        <taxon>Attaleinae</taxon>
        <taxon>Cocos</taxon>
    </lineage>
</organism>
<dbReference type="EMBL" id="CM017887">
    <property type="protein sequence ID" value="KAG1370927.1"/>
    <property type="molecule type" value="Genomic_DNA"/>
</dbReference>
<proteinExistence type="predicted"/>
<dbReference type="PROSITE" id="PS51257">
    <property type="entry name" value="PROKAR_LIPOPROTEIN"/>
    <property type="match status" value="1"/>
</dbReference>
<reference evidence="1" key="1">
    <citation type="journal article" date="2017" name="Gigascience">
        <title>The genome draft of coconut (Cocos nucifera).</title>
        <authorList>
            <person name="Xiao Y."/>
            <person name="Xu P."/>
            <person name="Fan H."/>
            <person name="Baudouin L."/>
            <person name="Xia W."/>
            <person name="Bocs S."/>
            <person name="Xu J."/>
            <person name="Li Q."/>
            <person name="Guo A."/>
            <person name="Zhou L."/>
            <person name="Li J."/>
            <person name="Wu Y."/>
            <person name="Ma Z."/>
            <person name="Armero A."/>
            <person name="Issali A.E."/>
            <person name="Liu N."/>
            <person name="Peng M."/>
            <person name="Yang Y."/>
        </authorList>
    </citation>
    <scope>NUCLEOTIDE SEQUENCE</scope>
    <source>
        <tissue evidence="1">Spear leaf of Hainan Tall coconut</tissue>
    </source>
</reference>
<name>A0A8K0NDN4_COCNU</name>